<gene>
    <name evidence="1" type="ORF">B5M42_12180</name>
</gene>
<comment type="caution">
    <text evidence="1">The sequence shown here is derived from an EMBL/GenBank/DDBJ whole genome shotgun (WGS) entry which is preliminary data.</text>
</comment>
<accession>A0A4Y8Q1F4</accession>
<organism evidence="1 2">
    <name type="scientific">Paenibacillus athensensis</name>
    <dbReference type="NCBI Taxonomy" id="1967502"/>
    <lineage>
        <taxon>Bacteria</taxon>
        <taxon>Bacillati</taxon>
        <taxon>Bacillota</taxon>
        <taxon>Bacilli</taxon>
        <taxon>Bacillales</taxon>
        <taxon>Paenibacillaceae</taxon>
        <taxon>Paenibacillus</taxon>
    </lineage>
</organism>
<protein>
    <submittedName>
        <fullName evidence="1">Uncharacterized protein</fullName>
    </submittedName>
</protein>
<evidence type="ECO:0000313" key="2">
    <source>
        <dbReference type="Proteomes" id="UP000298246"/>
    </source>
</evidence>
<keyword evidence="2" id="KW-1185">Reference proteome</keyword>
<dbReference type="Proteomes" id="UP000298246">
    <property type="component" value="Unassembled WGS sequence"/>
</dbReference>
<dbReference type="RefSeq" id="WP_134753155.1">
    <property type="nucleotide sequence ID" value="NZ_MYFO02000010.1"/>
</dbReference>
<dbReference type="OrthoDB" id="2886755at2"/>
<reference evidence="1 2" key="1">
    <citation type="submission" date="2017-03" db="EMBL/GenBank/DDBJ databases">
        <title>Isolation of Levoglucosan Utilizing Bacteria.</title>
        <authorList>
            <person name="Arya A.S."/>
        </authorList>
    </citation>
    <scope>NUCLEOTIDE SEQUENCE [LARGE SCALE GENOMIC DNA]</scope>
    <source>
        <strain evidence="1 2">MEC069</strain>
    </source>
</reference>
<dbReference type="EMBL" id="MYFO01000013">
    <property type="protein sequence ID" value="TFE87578.1"/>
    <property type="molecule type" value="Genomic_DNA"/>
</dbReference>
<sequence>MLIEIDGYFKQAWLQTTAAYTVAELRALYDDFQENKGSLSLELDVWLCREHGMSMLKNPSGNADIIIDTDTDRIYKPKW</sequence>
<dbReference type="AlphaFoldDB" id="A0A4Y8Q1F4"/>
<name>A0A4Y8Q1F4_9BACL</name>
<evidence type="ECO:0000313" key="1">
    <source>
        <dbReference type="EMBL" id="TFE87578.1"/>
    </source>
</evidence>
<proteinExistence type="predicted"/>